<sequence length="222" mass="25228">MKRFDLAIDKYQAEELFSAVRSKKDVIVLWMQAIKMFLANQPAENDKKIADLSIVVRSMSRLFCELNNGDKIFSVAFPFNSKSVEGRLEFSSREGVLIDSRVSSQVLTLIQGNGIFDCLDFNDFIDPIFDAADVDNNLWGLIRELMLVEDAYLRYDNDPDQVNGHIHPLHHIDMYYSSSGSFKIGLDQQIDKASLIGILSTETDCHYLRPAEVAAVRRGNQR</sequence>
<accession>A0A7W9U390</accession>
<organism evidence="1 2">
    <name type="scientific">Paraburkholderia bannensis</name>
    <dbReference type="NCBI Taxonomy" id="765414"/>
    <lineage>
        <taxon>Bacteria</taxon>
        <taxon>Pseudomonadati</taxon>
        <taxon>Pseudomonadota</taxon>
        <taxon>Betaproteobacteria</taxon>
        <taxon>Burkholderiales</taxon>
        <taxon>Burkholderiaceae</taxon>
        <taxon>Paraburkholderia</taxon>
    </lineage>
</organism>
<dbReference type="RefSeq" id="WP_183731124.1">
    <property type="nucleotide sequence ID" value="NZ_JACHBW010000024.1"/>
</dbReference>
<proteinExistence type="predicted"/>
<dbReference type="Proteomes" id="UP000571554">
    <property type="component" value="Unassembled WGS sequence"/>
</dbReference>
<keyword evidence="2" id="KW-1185">Reference proteome</keyword>
<evidence type="ECO:0000313" key="2">
    <source>
        <dbReference type="Proteomes" id="UP000571554"/>
    </source>
</evidence>
<dbReference type="EMBL" id="JACHBW010000024">
    <property type="protein sequence ID" value="MBB6106231.1"/>
    <property type="molecule type" value="Genomic_DNA"/>
</dbReference>
<gene>
    <name evidence="1" type="ORF">F4827_006103</name>
</gene>
<name>A0A7W9U390_9BURK</name>
<dbReference type="AlphaFoldDB" id="A0A7W9U390"/>
<protein>
    <submittedName>
        <fullName evidence="1">Uncharacterized protein</fullName>
    </submittedName>
</protein>
<reference evidence="1 2" key="1">
    <citation type="submission" date="2020-08" db="EMBL/GenBank/DDBJ databases">
        <title>Above-ground endophytic microbial communities from plants in different locations in the United States.</title>
        <authorList>
            <person name="Frank C."/>
        </authorList>
    </citation>
    <scope>NUCLEOTIDE SEQUENCE [LARGE SCALE GENOMIC DNA]</scope>
    <source>
        <strain evidence="1 2">WP4_2_2</strain>
    </source>
</reference>
<evidence type="ECO:0000313" key="1">
    <source>
        <dbReference type="EMBL" id="MBB6106231.1"/>
    </source>
</evidence>
<comment type="caution">
    <text evidence="1">The sequence shown here is derived from an EMBL/GenBank/DDBJ whole genome shotgun (WGS) entry which is preliminary data.</text>
</comment>